<evidence type="ECO:0000313" key="7">
    <source>
        <dbReference type="Proteomes" id="UP001202479"/>
    </source>
</evidence>
<dbReference type="Pfam" id="PF07542">
    <property type="entry name" value="ATP12"/>
    <property type="match status" value="1"/>
</dbReference>
<evidence type="ECO:0000256" key="3">
    <source>
        <dbReference type="ARBA" id="ARBA00022946"/>
    </source>
</evidence>
<evidence type="ECO:0000313" key="6">
    <source>
        <dbReference type="EMBL" id="KAI3404937.2"/>
    </source>
</evidence>
<dbReference type="GeneID" id="73379883"/>
<dbReference type="PANTHER" id="PTHR21013">
    <property type="entry name" value="ATP SYNTHASE MITOCHONDRIAL F1 COMPLEX ASSEMBLY FACTOR 2/ATP12 PROTEIN, MITOCHONDRIAL PRECURSOR"/>
    <property type="match status" value="1"/>
</dbReference>
<organism evidence="6 7">
    <name type="scientific">Candida oxycetoniae</name>
    <dbReference type="NCBI Taxonomy" id="497107"/>
    <lineage>
        <taxon>Eukaryota</taxon>
        <taxon>Fungi</taxon>
        <taxon>Dikarya</taxon>
        <taxon>Ascomycota</taxon>
        <taxon>Saccharomycotina</taxon>
        <taxon>Pichiomycetes</taxon>
        <taxon>Debaryomycetaceae</taxon>
        <taxon>Candida/Lodderomyces clade</taxon>
        <taxon>Candida</taxon>
    </lineage>
</organism>
<keyword evidence="4" id="KW-0496">Mitochondrion</keyword>
<evidence type="ECO:0000256" key="2">
    <source>
        <dbReference type="ARBA" id="ARBA00008231"/>
    </source>
</evidence>
<keyword evidence="5" id="KW-0143">Chaperone</keyword>
<protein>
    <submittedName>
        <fullName evidence="6">ATP12</fullName>
    </submittedName>
</protein>
<dbReference type="InterPro" id="IPR023335">
    <property type="entry name" value="ATP12_ortho_dom_sf"/>
</dbReference>
<accession>A0AAI9WY58</accession>
<comment type="similarity">
    <text evidence="2">Belongs to the ATP12 family.</text>
</comment>
<evidence type="ECO:0000256" key="5">
    <source>
        <dbReference type="ARBA" id="ARBA00023186"/>
    </source>
</evidence>
<dbReference type="RefSeq" id="XP_049180682.1">
    <property type="nucleotide sequence ID" value="XM_049323476.1"/>
</dbReference>
<dbReference type="Gene3D" id="1.10.3580.10">
    <property type="entry name" value="ATP12 ATPase"/>
    <property type="match status" value="1"/>
</dbReference>
<dbReference type="PANTHER" id="PTHR21013:SF10">
    <property type="entry name" value="ATP SYNTHASE MITOCHONDRIAL F1 COMPLEX ASSEMBLY FACTOR 2"/>
    <property type="match status" value="1"/>
</dbReference>
<dbReference type="GO" id="GO:0033615">
    <property type="term" value="P:mitochondrial proton-transporting ATP synthase complex assembly"/>
    <property type="evidence" value="ECO:0007669"/>
    <property type="project" value="TreeGrafter"/>
</dbReference>
<dbReference type="SUPFAM" id="SSF160909">
    <property type="entry name" value="ATP12-like"/>
    <property type="match status" value="1"/>
</dbReference>
<sequence>MYRVVTRIGSRVICIRTLCSTRVIYQGSNVLSRASAIDKSIEHNIKSETNRLAKTGKRFWDKCGIHFNRETGKYEIQLDGKTLRTPLGFPLALPETKKQLAYLIVHEWTNIPNISVKSSTLPLTSLAARSIDLQNKHDVNEEAKEKAKGVIAIEDLKVSLLRYLDTDTCLLFSSKKDCDGKLRQKQNELYLPLIEEYNDFFTTFAHKRKLMKSDEKLELKTLDCEKDGLRGNKQSQLTQTVALNWMHELDIFELIALEKAILTTKSFLCGVSILRSNVSDLERMQQVFQINKETQEKYWYKSVEEIIELGDLETILQTGEWGEVEDTHDVDKRDWMRSLACAALVSH</sequence>
<keyword evidence="7" id="KW-1185">Reference proteome</keyword>
<dbReference type="Proteomes" id="UP001202479">
    <property type="component" value="Unassembled WGS sequence"/>
</dbReference>
<evidence type="ECO:0000256" key="4">
    <source>
        <dbReference type="ARBA" id="ARBA00023128"/>
    </source>
</evidence>
<comment type="subcellular location">
    <subcellularLocation>
        <location evidence="1">Mitochondrion</location>
    </subcellularLocation>
</comment>
<proteinExistence type="inferred from homology"/>
<reference evidence="6" key="1">
    <citation type="journal article" date="2022" name="DNA Res.">
        <title>Genome analysis of five recently described species of the CUG-Ser clade uncovers Candida theae as a new hybrid lineage with pathogenic potential in the Candida parapsilosis species complex.</title>
        <authorList>
            <person name="Mixao V."/>
            <person name="Del Olmo V."/>
            <person name="Hegedusova E."/>
            <person name="Saus E."/>
            <person name="Pryszcz L."/>
            <person name="Cillingova A."/>
            <person name="Nosek J."/>
            <person name="Gabaldon T."/>
        </authorList>
    </citation>
    <scope>NUCLEOTIDE SEQUENCE</scope>
    <source>
        <strain evidence="6">CBS 10844</strain>
    </source>
</reference>
<dbReference type="AlphaFoldDB" id="A0AAI9WY58"/>
<dbReference type="InterPro" id="IPR011419">
    <property type="entry name" value="ATP12_ATP_synth-F1-assembly"/>
</dbReference>
<dbReference type="GO" id="GO:0005739">
    <property type="term" value="C:mitochondrion"/>
    <property type="evidence" value="ECO:0007669"/>
    <property type="project" value="UniProtKB-SubCell"/>
</dbReference>
<dbReference type="EMBL" id="JAHUZD010000072">
    <property type="protein sequence ID" value="KAI3404937.2"/>
    <property type="molecule type" value="Genomic_DNA"/>
</dbReference>
<keyword evidence="3" id="KW-0809">Transit peptide</keyword>
<gene>
    <name evidence="6" type="ORF">KGF56_002266</name>
</gene>
<comment type="caution">
    <text evidence="6">The sequence shown here is derived from an EMBL/GenBank/DDBJ whole genome shotgun (WGS) entry which is preliminary data.</text>
</comment>
<dbReference type="InterPro" id="IPR042272">
    <property type="entry name" value="ATP12_ATP_synth-F1-assembly_N"/>
</dbReference>
<name>A0AAI9WY58_9ASCO</name>
<dbReference type="Gene3D" id="3.30.2180.10">
    <property type="entry name" value="ATP12-like"/>
    <property type="match status" value="1"/>
</dbReference>
<evidence type="ECO:0000256" key="1">
    <source>
        <dbReference type="ARBA" id="ARBA00004173"/>
    </source>
</evidence>